<dbReference type="EMBL" id="FNAS01000012">
    <property type="protein sequence ID" value="SDE53768.1"/>
    <property type="molecule type" value="Genomic_DNA"/>
</dbReference>
<comment type="function">
    <text evidence="11">Mediates influx of magnesium ions. Alternates between open and closed states. Activated by low cytoplasmic Mg(2+) levels. Inactive when cytoplasmic Mg(2+) levels are high.</text>
</comment>
<keyword evidence="8" id="KW-0406">Ion transport</keyword>
<sequence>MAIKILFQTESVEWIDVKAPTREDLHTLHSKYNINRMLLEDTIDPNHFPKYEEVDGIKFFLTRENVRLERKTLNGINDISTKLGFFLVEKTIITVHRIKSKSISELQGEIAQKQNLYKTITPEKLALKLALKVMKSYDDESKKLMSNIDKIETDIFLKNKSQYNPIRPLYKIKRKAGLNMRILSMSSGWISSFRKLNLEDVEIMDLIDKQNDVIQDFDHINNQTANLISMYIALSDQKANQVMKLLAIYSVYFLPITFIAGVYGMNFEIMPELHTRYGYFITLGGMLLIVLATFIYIRRKKF</sequence>
<evidence type="ECO:0000256" key="2">
    <source>
        <dbReference type="ARBA" id="ARBA00009765"/>
    </source>
</evidence>
<dbReference type="InterPro" id="IPR002523">
    <property type="entry name" value="MgTranspt_CorA/ZnTranspt_ZntB"/>
</dbReference>
<evidence type="ECO:0000256" key="6">
    <source>
        <dbReference type="ARBA" id="ARBA00022842"/>
    </source>
</evidence>
<evidence type="ECO:0000256" key="7">
    <source>
        <dbReference type="ARBA" id="ARBA00022989"/>
    </source>
</evidence>
<evidence type="ECO:0000256" key="3">
    <source>
        <dbReference type="ARBA" id="ARBA00022448"/>
    </source>
</evidence>
<dbReference type="InterPro" id="IPR045863">
    <property type="entry name" value="CorA_TM1_TM2"/>
</dbReference>
<evidence type="ECO:0000256" key="12">
    <source>
        <dbReference type="SAM" id="Phobius"/>
    </source>
</evidence>
<dbReference type="GO" id="GO:0015095">
    <property type="term" value="F:magnesium ion transmembrane transporter activity"/>
    <property type="evidence" value="ECO:0007669"/>
    <property type="project" value="TreeGrafter"/>
</dbReference>
<feature type="transmembrane region" description="Helical" evidence="12">
    <location>
        <begin position="277"/>
        <end position="297"/>
    </location>
</feature>
<keyword evidence="14" id="KW-1185">Reference proteome</keyword>
<keyword evidence="7 12" id="KW-1133">Transmembrane helix</keyword>
<dbReference type="AlphaFoldDB" id="A0A1G7DQL9"/>
<name>A0A1G7DQL9_9FLAO</name>
<evidence type="ECO:0000256" key="10">
    <source>
        <dbReference type="ARBA" id="ARBA00034269"/>
    </source>
</evidence>
<dbReference type="Proteomes" id="UP000198517">
    <property type="component" value="Unassembled WGS sequence"/>
</dbReference>
<reference evidence="13 14" key="1">
    <citation type="submission" date="2016-10" db="EMBL/GenBank/DDBJ databases">
        <authorList>
            <person name="de Groot N.N."/>
        </authorList>
    </citation>
    <scope>NUCLEOTIDE SEQUENCE [LARGE SCALE GENOMIC DNA]</scope>
    <source>
        <strain evidence="13 14">DSM 24015</strain>
    </source>
</reference>
<dbReference type="GO" id="GO:0050897">
    <property type="term" value="F:cobalt ion binding"/>
    <property type="evidence" value="ECO:0007669"/>
    <property type="project" value="TreeGrafter"/>
</dbReference>
<dbReference type="GO" id="GO:0005886">
    <property type="term" value="C:plasma membrane"/>
    <property type="evidence" value="ECO:0007669"/>
    <property type="project" value="UniProtKB-SubCell"/>
</dbReference>
<dbReference type="Gene3D" id="1.20.58.340">
    <property type="entry name" value="Magnesium transport protein CorA, transmembrane region"/>
    <property type="match status" value="2"/>
</dbReference>
<evidence type="ECO:0000256" key="11">
    <source>
        <dbReference type="ARBA" id="ARBA00045497"/>
    </source>
</evidence>
<protein>
    <submittedName>
        <fullName evidence="13">Magnesium transporter</fullName>
    </submittedName>
</protein>
<dbReference type="SUPFAM" id="SSF144083">
    <property type="entry name" value="Magnesium transport protein CorA, transmembrane region"/>
    <property type="match status" value="1"/>
</dbReference>
<feature type="transmembrane region" description="Helical" evidence="12">
    <location>
        <begin position="245"/>
        <end position="265"/>
    </location>
</feature>
<evidence type="ECO:0000256" key="9">
    <source>
        <dbReference type="ARBA" id="ARBA00023136"/>
    </source>
</evidence>
<evidence type="ECO:0000256" key="8">
    <source>
        <dbReference type="ARBA" id="ARBA00023065"/>
    </source>
</evidence>
<dbReference type="GO" id="GO:0015087">
    <property type="term" value="F:cobalt ion transmembrane transporter activity"/>
    <property type="evidence" value="ECO:0007669"/>
    <property type="project" value="TreeGrafter"/>
</dbReference>
<dbReference type="RefSeq" id="WP_092736995.1">
    <property type="nucleotide sequence ID" value="NZ_FNAS01000012.1"/>
</dbReference>
<evidence type="ECO:0000313" key="14">
    <source>
        <dbReference type="Proteomes" id="UP000198517"/>
    </source>
</evidence>
<gene>
    <name evidence="13" type="ORF">SAMN05421544_11214</name>
</gene>
<keyword evidence="5 12" id="KW-0812">Transmembrane</keyword>
<dbReference type="STRING" id="1071918.SAMN05421544_11214"/>
<dbReference type="FunFam" id="1.20.58.340:FF:000004">
    <property type="entry name" value="Magnesium transport protein CorA"/>
    <property type="match status" value="1"/>
</dbReference>
<keyword evidence="9 12" id="KW-0472">Membrane</keyword>
<comment type="subcellular location">
    <subcellularLocation>
        <location evidence="1">Cell membrane</location>
        <topology evidence="1">Multi-pass membrane protein</topology>
    </subcellularLocation>
</comment>
<keyword evidence="3" id="KW-0813">Transport</keyword>
<organism evidence="13 14">
    <name type="scientific">Riemerella columbipharyngis</name>
    <dbReference type="NCBI Taxonomy" id="1071918"/>
    <lineage>
        <taxon>Bacteria</taxon>
        <taxon>Pseudomonadati</taxon>
        <taxon>Bacteroidota</taxon>
        <taxon>Flavobacteriia</taxon>
        <taxon>Flavobacteriales</taxon>
        <taxon>Weeksellaceae</taxon>
        <taxon>Riemerella</taxon>
    </lineage>
</organism>
<dbReference type="Gene3D" id="3.30.460.20">
    <property type="entry name" value="CorA soluble domain-like"/>
    <property type="match status" value="1"/>
</dbReference>
<keyword evidence="6" id="KW-0460">Magnesium</keyword>
<evidence type="ECO:0000256" key="1">
    <source>
        <dbReference type="ARBA" id="ARBA00004651"/>
    </source>
</evidence>
<dbReference type="GO" id="GO:0000287">
    <property type="term" value="F:magnesium ion binding"/>
    <property type="evidence" value="ECO:0007669"/>
    <property type="project" value="TreeGrafter"/>
</dbReference>
<dbReference type="SUPFAM" id="SSF143865">
    <property type="entry name" value="CorA soluble domain-like"/>
    <property type="match status" value="1"/>
</dbReference>
<dbReference type="InterPro" id="IPR045861">
    <property type="entry name" value="CorA_cytoplasmic_dom"/>
</dbReference>
<comment type="catalytic activity">
    <reaction evidence="10">
        <text>Mg(2+)(in) = Mg(2+)(out)</text>
        <dbReference type="Rhea" id="RHEA:29827"/>
        <dbReference type="ChEBI" id="CHEBI:18420"/>
    </reaction>
</comment>
<comment type="similarity">
    <text evidence="2">Belongs to the CorA metal ion transporter (MIT) (TC 1.A.35) family.</text>
</comment>
<accession>A0A1G7DQL9</accession>
<dbReference type="PANTHER" id="PTHR46494">
    <property type="entry name" value="CORA FAMILY METAL ION TRANSPORTER (EUROFUNG)"/>
    <property type="match status" value="1"/>
</dbReference>
<evidence type="ECO:0000313" key="13">
    <source>
        <dbReference type="EMBL" id="SDE53768.1"/>
    </source>
</evidence>
<dbReference type="Pfam" id="PF01544">
    <property type="entry name" value="CorA"/>
    <property type="match status" value="1"/>
</dbReference>
<keyword evidence="4" id="KW-1003">Cell membrane</keyword>
<dbReference type="PANTHER" id="PTHR46494:SF1">
    <property type="entry name" value="CORA FAMILY METAL ION TRANSPORTER (EUROFUNG)"/>
    <property type="match status" value="1"/>
</dbReference>
<proteinExistence type="inferred from homology"/>
<evidence type="ECO:0000256" key="4">
    <source>
        <dbReference type="ARBA" id="ARBA00022475"/>
    </source>
</evidence>
<dbReference type="OrthoDB" id="9803416at2"/>
<evidence type="ECO:0000256" key="5">
    <source>
        <dbReference type="ARBA" id="ARBA00022692"/>
    </source>
</evidence>